<dbReference type="InterPro" id="IPR050109">
    <property type="entry name" value="HTH-type_TetR-like_transc_reg"/>
</dbReference>
<accession>A0ABV9PK94</accession>
<dbReference type="PANTHER" id="PTHR30055:SF148">
    <property type="entry name" value="TETR-FAMILY TRANSCRIPTIONAL REGULATOR"/>
    <property type="match status" value="1"/>
</dbReference>
<feature type="DNA-binding region" description="H-T-H motif" evidence="4">
    <location>
        <begin position="54"/>
        <end position="73"/>
    </location>
</feature>
<evidence type="ECO:0000313" key="7">
    <source>
        <dbReference type="EMBL" id="MFC4753542.1"/>
    </source>
</evidence>
<dbReference type="Proteomes" id="UP001595836">
    <property type="component" value="Unassembled WGS sequence"/>
</dbReference>
<dbReference type="InterPro" id="IPR023772">
    <property type="entry name" value="DNA-bd_HTH_TetR-type_CS"/>
</dbReference>
<evidence type="ECO:0000313" key="8">
    <source>
        <dbReference type="Proteomes" id="UP001595836"/>
    </source>
</evidence>
<dbReference type="Gene3D" id="1.10.357.10">
    <property type="entry name" value="Tetracycline Repressor, domain 2"/>
    <property type="match status" value="1"/>
</dbReference>
<evidence type="ECO:0000256" key="4">
    <source>
        <dbReference type="PROSITE-ProRule" id="PRU00335"/>
    </source>
</evidence>
<evidence type="ECO:0000256" key="1">
    <source>
        <dbReference type="ARBA" id="ARBA00023015"/>
    </source>
</evidence>
<dbReference type="InterPro" id="IPR036271">
    <property type="entry name" value="Tet_transcr_reg_TetR-rel_C_sf"/>
</dbReference>
<dbReference type="PROSITE" id="PS50977">
    <property type="entry name" value="HTH_TETR_2"/>
    <property type="match status" value="1"/>
</dbReference>
<dbReference type="SUPFAM" id="SSF48498">
    <property type="entry name" value="Tetracyclin repressor-like, C-terminal domain"/>
    <property type="match status" value="1"/>
</dbReference>
<name>A0ABV9PK94_9ACTN</name>
<evidence type="ECO:0000256" key="3">
    <source>
        <dbReference type="ARBA" id="ARBA00023163"/>
    </source>
</evidence>
<proteinExistence type="predicted"/>
<evidence type="ECO:0000256" key="5">
    <source>
        <dbReference type="SAM" id="MobiDB-lite"/>
    </source>
</evidence>
<comment type="caution">
    <text evidence="7">The sequence shown here is derived from an EMBL/GenBank/DDBJ whole genome shotgun (WGS) entry which is preliminary data.</text>
</comment>
<keyword evidence="8" id="KW-1185">Reference proteome</keyword>
<dbReference type="Gene3D" id="1.10.10.60">
    <property type="entry name" value="Homeodomain-like"/>
    <property type="match status" value="1"/>
</dbReference>
<dbReference type="Pfam" id="PF16859">
    <property type="entry name" value="TetR_C_11"/>
    <property type="match status" value="1"/>
</dbReference>
<protein>
    <submittedName>
        <fullName evidence="7">TetR/AcrR family transcriptional regulator</fullName>
    </submittedName>
</protein>
<dbReference type="EMBL" id="JBHSHP010000007">
    <property type="protein sequence ID" value="MFC4753542.1"/>
    <property type="molecule type" value="Genomic_DNA"/>
</dbReference>
<dbReference type="PROSITE" id="PS01081">
    <property type="entry name" value="HTH_TETR_1"/>
    <property type="match status" value="1"/>
</dbReference>
<keyword evidence="1" id="KW-0805">Transcription regulation</keyword>
<dbReference type="SUPFAM" id="SSF46689">
    <property type="entry name" value="Homeodomain-like"/>
    <property type="match status" value="1"/>
</dbReference>
<organism evidence="7 8">
    <name type="scientific">Dietzia aurantiaca</name>
    <dbReference type="NCBI Taxonomy" id="983873"/>
    <lineage>
        <taxon>Bacteria</taxon>
        <taxon>Bacillati</taxon>
        <taxon>Actinomycetota</taxon>
        <taxon>Actinomycetes</taxon>
        <taxon>Mycobacteriales</taxon>
        <taxon>Dietziaceae</taxon>
        <taxon>Dietzia</taxon>
    </lineage>
</organism>
<reference evidence="8" key="1">
    <citation type="journal article" date="2019" name="Int. J. Syst. Evol. Microbiol.">
        <title>The Global Catalogue of Microorganisms (GCM) 10K type strain sequencing project: providing services to taxonomists for standard genome sequencing and annotation.</title>
        <authorList>
            <consortium name="The Broad Institute Genomics Platform"/>
            <consortium name="The Broad Institute Genome Sequencing Center for Infectious Disease"/>
            <person name="Wu L."/>
            <person name="Ma J."/>
        </authorList>
    </citation>
    <scope>NUCLEOTIDE SEQUENCE [LARGE SCALE GENOMIC DNA]</scope>
    <source>
        <strain evidence="8">JCM 11882</strain>
    </source>
</reference>
<dbReference type="PANTHER" id="PTHR30055">
    <property type="entry name" value="HTH-TYPE TRANSCRIPTIONAL REGULATOR RUTR"/>
    <property type="match status" value="1"/>
</dbReference>
<dbReference type="RefSeq" id="WP_344989040.1">
    <property type="nucleotide sequence ID" value="NZ_BAABCD010000007.1"/>
</dbReference>
<evidence type="ECO:0000259" key="6">
    <source>
        <dbReference type="PROSITE" id="PS50977"/>
    </source>
</evidence>
<dbReference type="Pfam" id="PF00440">
    <property type="entry name" value="TetR_N"/>
    <property type="match status" value="1"/>
</dbReference>
<evidence type="ECO:0000256" key="2">
    <source>
        <dbReference type="ARBA" id="ARBA00023125"/>
    </source>
</evidence>
<gene>
    <name evidence="7" type="ORF">ACFO7U_01950</name>
</gene>
<feature type="domain" description="HTH tetR-type" evidence="6">
    <location>
        <begin position="31"/>
        <end position="91"/>
    </location>
</feature>
<feature type="region of interest" description="Disordered" evidence="5">
    <location>
        <begin position="1"/>
        <end position="30"/>
    </location>
</feature>
<dbReference type="InterPro" id="IPR009057">
    <property type="entry name" value="Homeodomain-like_sf"/>
</dbReference>
<sequence length="211" mass="22536">MADGEVPTSTRVTGGGTRTRAVHRLGPQRNPEIDRTILETTRTLLVERGYEGTSIDAIATEAGVGRPTIYRRWRTKAHIVHDAIYPSIEPADTGPADLPTRIGLLVSGAFALFGQPAARSGVPGLMAATRSDQELRQRLVTEQLDPVRAALRHMLDEGIATGKVRADVDVDTLLDAIAGAAIFALGVRDEADAEERAAALTALLLRGITAR</sequence>
<keyword evidence="2 4" id="KW-0238">DNA-binding</keyword>
<dbReference type="InterPro" id="IPR001647">
    <property type="entry name" value="HTH_TetR"/>
</dbReference>
<dbReference type="PRINTS" id="PR00455">
    <property type="entry name" value="HTHTETR"/>
</dbReference>
<keyword evidence="3" id="KW-0804">Transcription</keyword>
<dbReference type="InterPro" id="IPR011075">
    <property type="entry name" value="TetR_C"/>
</dbReference>